<dbReference type="Gene3D" id="1.10.238.10">
    <property type="entry name" value="EF-hand"/>
    <property type="match status" value="1"/>
</dbReference>
<accession>A0ABY6BIU4</accession>
<gene>
    <name evidence="4" type="ORF">N4264_10010</name>
</gene>
<evidence type="ECO:0000313" key="5">
    <source>
        <dbReference type="Proteomes" id="UP001064632"/>
    </source>
</evidence>
<dbReference type="InterPro" id="IPR011992">
    <property type="entry name" value="EF-hand-dom_pair"/>
</dbReference>
<feature type="domain" description="EF-hand" evidence="3">
    <location>
        <begin position="74"/>
        <end position="102"/>
    </location>
</feature>
<protein>
    <recommendedName>
        <fullName evidence="3">EF-hand domain-containing protein</fullName>
    </recommendedName>
</protein>
<dbReference type="PROSITE" id="PS00018">
    <property type="entry name" value="EF_HAND_1"/>
    <property type="match status" value="1"/>
</dbReference>
<dbReference type="EMBL" id="CP104694">
    <property type="protein sequence ID" value="UXI69936.1"/>
    <property type="molecule type" value="Genomic_DNA"/>
</dbReference>
<proteinExistence type="predicted"/>
<feature type="signal peptide" evidence="2">
    <location>
        <begin position="1"/>
        <end position="22"/>
    </location>
</feature>
<dbReference type="PROSITE" id="PS50222">
    <property type="entry name" value="EF_HAND_2"/>
    <property type="match status" value="1"/>
</dbReference>
<feature type="region of interest" description="Disordered" evidence="1">
    <location>
        <begin position="42"/>
        <end position="65"/>
    </location>
</feature>
<reference evidence="4" key="1">
    <citation type="submission" date="2022-09" db="EMBL/GenBank/DDBJ databases">
        <title>Tahibacter sp. nov., isolated from a fresh water.</title>
        <authorList>
            <person name="Baek J.H."/>
            <person name="Lee J.K."/>
            <person name="Kim J.M."/>
            <person name="Jeon C.O."/>
        </authorList>
    </citation>
    <scope>NUCLEOTIDE SEQUENCE</scope>
    <source>
        <strain evidence="4">W38</strain>
    </source>
</reference>
<keyword evidence="5" id="KW-1185">Reference proteome</keyword>
<dbReference type="RefSeq" id="WP_261696888.1">
    <property type="nucleotide sequence ID" value="NZ_CP104694.1"/>
</dbReference>
<dbReference type="InterPro" id="IPR002048">
    <property type="entry name" value="EF_hand_dom"/>
</dbReference>
<evidence type="ECO:0000313" key="4">
    <source>
        <dbReference type="EMBL" id="UXI69936.1"/>
    </source>
</evidence>
<evidence type="ECO:0000256" key="1">
    <source>
        <dbReference type="SAM" id="MobiDB-lite"/>
    </source>
</evidence>
<dbReference type="Proteomes" id="UP001064632">
    <property type="component" value="Chromosome"/>
</dbReference>
<evidence type="ECO:0000256" key="2">
    <source>
        <dbReference type="SAM" id="SignalP"/>
    </source>
</evidence>
<organism evidence="4 5">
    <name type="scientific">Tahibacter amnicola</name>
    <dbReference type="NCBI Taxonomy" id="2976241"/>
    <lineage>
        <taxon>Bacteria</taxon>
        <taxon>Pseudomonadati</taxon>
        <taxon>Pseudomonadota</taxon>
        <taxon>Gammaproteobacteria</taxon>
        <taxon>Lysobacterales</taxon>
        <taxon>Rhodanobacteraceae</taxon>
        <taxon>Tahibacter</taxon>
    </lineage>
</organism>
<name>A0ABY6BIU4_9GAMM</name>
<evidence type="ECO:0000259" key="3">
    <source>
        <dbReference type="PROSITE" id="PS50222"/>
    </source>
</evidence>
<dbReference type="InterPro" id="IPR018247">
    <property type="entry name" value="EF_Hand_1_Ca_BS"/>
</dbReference>
<feature type="chain" id="PRO_5045897223" description="EF-hand domain-containing protein" evidence="2">
    <location>
        <begin position="23"/>
        <end position="102"/>
    </location>
</feature>
<sequence length="102" mass="11681">MRFQHPLIAVFLIGGALGLATASATQLRETRYQTQDGELIVRWGQPDPRPAESRPAFEQLDSDANDSIDEGEARRYLTLANDFDYADHNNDGRISRREFDRW</sequence>
<keyword evidence="2" id="KW-0732">Signal</keyword>
<dbReference type="SUPFAM" id="SSF47473">
    <property type="entry name" value="EF-hand"/>
    <property type="match status" value="1"/>
</dbReference>